<keyword evidence="1" id="KW-0472">Membrane</keyword>
<accession>A0A7C3KEK0</accession>
<name>A0A7C3KEK0_9CYAN</name>
<keyword evidence="1" id="KW-1133">Transmembrane helix</keyword>
<evidence type="ECO:0000256" key="1">
    <source>
        <dbReference type="SAM" id="Phobius"/>
    </source>
</evidence>
<organism evidence="2">
    <name type="scientific">Oscillatoriales cyanobacterium SpSt-418</name>
    <dbReference type="NCBI Taxonomy" id="2282169"/>
    <lineage>
        <taxon>Bacteria</taxon>
        <taxon>Bacillati</taxon>
        <taxon>Cyanobacteriota</taxon>
        <taxon>Cyanophyceae</taxon>
        <taxon>Oscillatoriophycideae</taxon>
        <taxon>Oscillatoriales</taxon>
    </lineage>
</organism>
<protein>
    <submittedName>
        <fullName evidence="2">Uncharacterized protein</fullName>
    </submittedName>
</protein>
<proteinExistence type="predicted"/>
<feature type="transmembrane region" description="Helical" evidence="1">
    <location>
        <begin position="240"/>
        <end position="262"/>
    </location>
</feature>
<gene>
    <name evidence="2" type="ORF">ENR64_15495</name>
</gene>
<keyword evidence="1" id="KW-0812">Transmembrane</keyword>
<sequence length="282" mass="31034">MAANPYLQHLIADPTFGYLFPHRLAIAAFGAANEYQLNKHRPRLVEGQHYVKIRGADHVERLFYTLVGLLILADLVGTPQSQQFKQALVQHTQPGGAIVQAQPMHLSQTPAAASTHLYAEPAATAYYEPDPNATGYPIAPQPNDPAYLVAQYLQPQIERAIERSVAAKIPSPMTPDTSHPQIPQDTAALIFEAQRLAGEQARETATTLMKAQKLMAERQPTEIHVNFWEKADNWLATQDAWAMSLIAASVVALTGISAYFFVSVAVRQAPPAPNHSTQSNWR</sequence>
<reference evidence="2" key="1">
    <citation type="journal article" date="2020" name="mSystems">
        <title>Genome- and Community-Level Interaction Insights into Carbon Utilization and Element Cycling Functions of Hydrothermarchaeota in Hydrothermal Sediment.</title>
        <authorList>
            <person name="Zhou Z."/>
            <person name="Liu Y."/>
            <person name="Xu W."/>
            <person name="Pan J."/>
            <person name="Luo Z.H."/>
            <person name="Li M."/>
        </authorList>
    </citation>
    <scope>NUCLEOTIDE SEQUENCE [LARGE SCALE GENOMIC DNA]</scope>
    <source>
        <strain evidence="2">SpSt-418</strain>
    </source>
</reference>
<comment type="caution">
    <text evidence="2">The sequence shown here is derived from an EMBL/GenBank/DDBJ whole genome shotgun (WGS) entry which is preliminary data.</text>
</comment>
<dbReference type="AlphaFoldDB" id="A0A7C3KEK0"/>
<dbReference type="EMBL" id="DSRU01000226">
    <property type="protein sequence ID" value="HFM99129.1"/>
    <property type="molecule type" value="Genomic_DNA"/>
</dbReference>
<evidence type="ECO:0000313" key="2">
    <source>
        <dbReference type="EMBL" id="HFM99129.1"/>
    </source>
</evidence>